<evidence type="ECO:0000256" key="8">
    <source>
        <dbReference type="ARBA" id="ARBA00023136"/>
    </source>
</evidence>
<keyword evidence="2 9" id="KW-0813">Transport</keyword>
<comment type="caution">
    <text evidence="11">The sequence shown here is derived from an EMBL/GenBank/DDBJ whole genome shotgun (WGS) entry which is preliminary data.</text>
</comment>
<name>A0A1F7WDY0_9BACT</name>
<dbReference type="GO" id="GO:0006605">
    <property type="term" value="P:protein targeting"/>
    <property type="evidence" value="ECO:0007669"/>
    <property type="project" value="UniProtKB-UniRule"/>
</dbReference>
<evidence type="ECO:0000256" key="6">
    <source>
        <dbReference type="ARBA" id="ARBA00022989"/>
    </source>
</evidence>
<keyword evidence="3 9" id="KW-1003">Cell membrane</keyword>
<evidence type="ECO:0000256" key="4">
    <source>
        <dbReference type="ARBA" id="ARBA00022692"/>
    </source>
</evidence>
<keyword evidence="6 9" id="KW-1133">Transmembrane helix</keyword>
<dbReference type="InterPro" id="IPR022813">
    <property type="entry name" value="SecD/SecF_arch_bac"/>
</dbReference>
<dbReference type="GO" id="GO:0015450">
    <property type="term" value="F:protein-transporting ATPase activity"/>
    <property type="evidence" value="ECO:0007669"/>
    <property type="project" value="InterPro"/>
</dbReference>
<comment type="similarity">
    <text evidence="9">Belongs to the SecD/SecF family. SecF subfamily.</text>
</comment>
<comment type="function">
    <text evidence="9">Part of the Sec protein translocase complex. Interacts with the SecYEG preprotein conducting channel. SecDF uses the proton motive force (PMF) to complete protein translocation after the ATP-dependent function of SecA.</text>
</comment>
<dbReference type="InterPro" id="IPR005665">
    <property type="entry name" value="SecF_bac"/>
</dbReference>
<feature type="transmembrane region" description="Helical" evidence="9">
    <location>
        <begin position="241"/>
        <end position="258"/>
    </location>
</feature>
<dbReference type="Gene3D" id="1.20.1640.10">
    <property type="entry name" value="Multidrug efflux transporter AcrB transmembrane domain"/>
    <property type="match status" value="1"/>
</dbReference>
<organism evidence="11 12">
    <name type="scientific">Candidatus Uhrbacteria bacterium RIFOXYC2_FULL_47_19</name>
    <dbReference type="NCBI Taxonomy" id="1802424"/>
    <lineage>
        <taxon>Bacteria</taxon>
        <taxon>Candidatus Uhriibacteriota</taxon>
    </lineage>
</organism>
<sequence>MTYPIIKYRNVWFTISGLLVVASIAALVIFPLRLGIDFTGGALMELKFGGERPIVQEMNEQLKEQGYNDISVQPLGEDGMLVRLPGMDEEAHQSLLSSIQNKYNETEELRFESIGPSIGSEMSNKAIWSLSLVLLGIASYVAYAFRKVSRPVASWKYGITTLIAALFHDVLIPLGVFAILGNVLLVEINSAFVAAMLTVLGFSVHDTIVVFDRVRENLLKDHGSFEQIVERSVNETLARSINTTLTTLLPLIAIYVWGGESLRWFALALIIGLVAGTYSSIFLASPLLVVFQKRGRN</sequence>
<dbReference type="STRING" id="1802424.A2480_03290"/>
<keyword evidence="5 9" id="KW-0653">Protein transport</keyword>
<dbReference type="InterPro" id="IPR048634">
    <property type="entry name" value="SecD_SecF_C"/>
</dbReference>
<feature type="transmembrane region" description="Helical" evidence="9">
    <location>
        <begin position="12"/>
        <end position="36"/>
    </location>
</feature>
<evidence type="ECO:0000256" key="2">
    <source>
        <dbReference type="ARBA" id="ARBA00022448"/>
    </source>
</evidence>
<feature type="transmembrane region" description="Helical" evidence="9">
    <location>
        <begin position="157"/>
        <end position="185"/>
    </location>
</feature>
<dbReference type="Proteomes" id="UP000176988">
    <property type="component" value="Unassembled WGS sequence"/>
</dbReference>
<proteinExistence type="inferred from homology"/>
<feature type="transmembrane region" description="Helical" evidence="9">
    <location>
        <begin position="264"/>
        <end position="291"/>
    </location>
</feature>
<feature type="domain" description="Protein export membrane protein SecD/SecF C-terminal" evidence="10">
    <location>
        <begin position="99"/>
        <end position="293"/>
    </location>
</feature>
<keyword evidence="4 9" id="KW-0812">Transmembrane</keyword>
<comment type="subunit">
    <text evidence="9">Forms a complex with SecD. Part of the essential Sec protein translocation apparatus which comprises SecA, SecYEG and auxiliary proteins SecDF. Other proteins may also be involved.</text>
</comment>
<evidence type="ECO:0000256" key="1">
    <source>
        <dbReference type="ARBA" id="ARBA00004651"/>
    </source>
</evidence>
<dbReference type="SUPFAM" id="SSF82866">
    <property type="entry name" value="Multidrug efflux transporter AcrB transmembrane domain"/>
    <property type="match status" value="1"/>
</dbReference>
<comment type="subcellular location">
    <subcellularLocation>
        <location evidence="1 9">Cell membrane</location>
        <topology evidence="1 9">Multi-pass membrane protein</topology>
    </subcellularLocation>
</comment>
<evidence type="ECO:0000256" key="5">
    <source>
        <dbReference type="ARBA" id="ARBA00022927"/>
    </source>
</evidence>
<dbReference type="GO" id="GO:0005886">
    <property type="term" value="C:plasma membrane"/>
    <property type="evidence" value="ECO:0007669"/>
    <property type="project" value="UniProtKB-SubCell"/>
</dbReference>
<dbReference type="InterPro" id="IPR022645">
    <property type="entry name" value="SecD/SecF_bac"/>
</dbReference>
<keyword evidence="7 9" id="KW-0811">Translocation</keyword>
<evidence type="ECO:0000313" key="11">
    <source>
        <dbReference type="EMBL" id="OGM01022.1"/>
    </source>
</evidence>
<keyword evidence="8 9" id="KW-0472">Membrane</keyword>
<reference evidence="11 12" key="1">
    <citation type="journal article" date="2016" name="Nat. Commun.">
        <title>Thousands of microbial genomes shed light on interconnected biogeochemical processes in an aquifer system.</title>
        <authorList>
            <person name="Anantharaman K."/>
            <person name="Brown C.T."/>
            <person name="Hug L.A."/>
            <person name="Sharon I."/>
            <person name="Castelle C.J."/>
            <person name="Probst A.J."/>
            <person name="Thomas B.C."/>
            <person name="Singh A."/>
            <person name="Wilkins M.J."/>
            <person name="Karaoz U."/>
            <person name="Brodie E.L."/>
            <person name="Williams K.H."/>
            <person name="Hubbard S.S."/>
            <person name="Banfield J.F."/>
        </authorList>
    </citation>
    <scope>NUCLEOTIDE SEQUENCE [LARGE SCALE GENOMIC DNA]</scope>
</reference>
<dbReference type="Pfam" id="PF02355">
    <property type="entry name" value="SecD_SecF_C"/>
    <property type="match status" value="1"/>
</dbReference>
<evidence type="ECO:0000259" key="10">
    <source>
        <dbReference type="Pfam" id="PF02355"/>
    </source>
</evidence>
<evidence type="ECO:0000313" key="12">
    <source>
        <dbReference type="Proteomes" id="UP000176988"/>
    </source>
</evidence>
<dbReference type="HAMAP" id="MF_01464_B">
    <property type="entry name" value="SecF_B"/>
    <property type="match status" value="1"/>
</dbReference>
<evidence type="ECO:0000256" key="3">
    <source>
        <dbReference type="ARBA" id="ARBA00022475"/>
    </source>
</evidence>
<gene>
    <name evidence="9" type="primary">secF</name>
    <name evidence="11" type="ORF">A2480_03290</name>
</gene>
<dbReference type="AlphaFoldDB" id="A0A1F7WDY0"/>
<dbReference type="PANTHER" id="PTHR30081:SF8">
    <property type="entry name" value="PROTEIN TRANSLOCASE SUBUNIT SECF"/>
    <property type="match status" value="1"/>
</dbReference>
<dbReference type="EMBL" id="MGFG01000020">
    <property type="protein sequence ID" value="OGM01022.1"/>
    <property type="molecule type" value="Genomic_DNA"/>
</dbReference>
<evidence type="ECO:0000256" key="7">
    <source>
        <dbReference type="ARBA" id="ARBA00023010"/>
    </source>
</evidence>
<dbReference type="InterPro" id="IPR022646">
    <property type="entry name" value="SecD/SecF_CS"/>
</dbReference>
<feature type="transmembrane region" description="Helical" evidence="9">
    <location>
        <begin position="191"/>
        <end position="211"/>
    </location>
</feature>
<dbReference type="PRINTS" id="PR01755">
    <property type="entry name" value="SECFTRNLCASE"/>
</dbReference>
<dbReference type="GO" id="GO:0065002">
    <property type="term" value="P:intracellular protein transmembrane transport"/>
    <property type="evidence" value="ECO:0007669"/>
    <property type="project" value="UniProtKB-UniRule"/>
</dbReference>
<protein>
    <recommendedName>
        <fullName evidence="9">Protein-export membrane protein SecF</fullName>
    </recommendedName>
</protein>
<feature type="transmembrane region" description="Helical" evidence="9">
    <location>
        <begin position="126"/>
        <end position="145"/>
    </location>
</feature>
<dbReference type="Pfam" id="PF07549">
    <property type="entry name" value="Sec_GG"/>
    <property type="match status" value="1"/>
</dbReference>
<dbReference type="NCBIfam" id="TIGR00966">
    <property type="entry name" value="transloc_SecF"/>
    <property type="match status" value="1"/>
</dbReference>
<dbReference type="PANTHER" id="PTHR30081">
    <property type="entry name" value="PROTEIN-EXPORT MEMBRANE PROTEIN SEC"/>
    <property type="match status" value="1"/>
</dbReference>
<dbReference type="GO" id="GO:0043952">
    <property type="term" value="P:protein transport by the Sec complex"/>
    <property type="evidence" value="ECO:0007669"/>
    <property type="project" value="UniProtKB-UniRule"/>
</dbReference>
<evidence type="ECO:0000256" key="9">
    <source>
        <dbReference type="HAMAP-Rule" id="MF_01464"/>
    </source>
</evidence>
<accession>A0A1F7WDY0</accession>